<dbReference type="Proteomes" id="UP001235303">
    <property type="component" value="Unassembled WGS sequence"/>
</dbReference>
<keyword evidence="3" id="KW-1185">Reference proteome</keyword>
<sequence>MSQDFFLSPDDAKTYGDINFMRRKQRVRHTYPKGKRAAEVIEASSMEMQIRTEGQMMRSTPVVPEPQVSSQPSEPTPPVRRPANSNTGGLDFLKMAKGMKKK</sequence>
<accession>A0ABT7AZ21</accession>
<feature type="compositionally biased region" description="Low complexity" evidence="1">
    <location>
        <begin position="60"/>
        <end position="73"/>
    </location>
</feature>
<proteinExistence type="predicted"/>
<name>A0ABT7AZ21_9CYAN</name>
<evidence type="ECO:0000313" key="2">
    <source>
        <dbReference type="EMBL" id="MDJ1172157.1"/>
    </source>
</evidence>
<evidence type="ECO:0000256" key="1">
    <source>
        <dbReference type="SAM" id="MobiDB-lite"/>
    </source>
</evidence>
<evidence type="ECO:0000313" key="3">
    <source>
        <dbReference type="Proteomes" id="UP001235303"/>
    </source>
</evidence>
<comment type="caution">
    <text evidence="2">The sequence shown here is derived from an EMBL/GenBank/DDBJ whole genome shotgun (WGS) entry which is preliminary data.</text>
</comment>
<feature type="region of interest" description="Disordered" evidence="1">
    <location>
        <begin position="60"/>
        <end position="102"/>
    </location>
</feature>
<organism evidence="2 3">
    <name type="scientific">Roseofilum acuticapitatum BLCC-M154</name>
    <dbReference type="NCBI Taxonomy" id="3022444"/>
    <lineage>
        <taxon>Bacteria</taxon>
        <taxon>Bacillati</taxon>
        <taxon>Cyanobacteriota</taxon>
        <taxon>Cyanophyceae</taxon>
        <taxon>Desertifilales</taxon>
        <taxon>Desertifilaceae</taxon>
        <taxon>Roseofilum</taxon>
        <taxon>Roseofilum acuticapitatum</taxon>
    </lineage>
</organism>
<dbReference type="EMBL" id="JAQOSP010000146">
    <property type="protein sequence ID" value="MDJ1172157.1"/>
    <property type="molecule type" value="Genomic_DNA"/>
</dbReference>
<reference evidence="2 3" key="1">
    <citation type="submission" date="2023-01" db="EMBL/GenBank/DDBJ databases">
        <title>Novel diversity within Roseofilum (Cyanobacteria; Desertifilaceae) from marine benthic mats with descriptions of four novel species.</title>
        <authorList>
            <person name="Wang Y."/>
            <person name="Berthold D.E."/>
            <person name="Hu J."/>
            <person name="Lefler F.W."/>
            <person name="Laughinghouse H.D. IV."/>
        </authorList>
    </citation>
    <scope>NUCLEOTIDE SEQUENCE [LARGE SCALE GENOMIC DNA]</scope>
    <source>
        <strain evidence="2 3">BLCC-M154</strain>
    </source>
</reference>
<protein>
    <submittedName>
        <fullName evidence="2">Uncharacterized protein</fullName>
    </submittedName>
</protein>
<gene>
    <name evidence="2" type="ORF">PMG71_22260</name>
</gene>
<dbReference type="RefSeq" id="WP_283755910.1">
    <property type="nucleotide sequence ID" value="NZ_JAQOSP010000146.1"/>
</dbReference>